<dbReference type="Proteomes" id="UP001235939">
    <property type="component" value="Chromosome 03"/>
</dbReference>
<protein>
    <recommendedName>
        <fullName evidence="3">Peptidase A2 domain-containing protein</fullName>
    </recommendedName>
</protein>
<name>A0ABY6KBF4_9ARAC</name>
<evidence type="ECO:0008006" key="3">
    <source>
        <dbReference type="Google" id="ProtNLM"/>
    </source>
</evidence>
<reference evidence="1 2" key="1">
    <citation type="submission" date="2022-01" db="EMBL/GenBank/DDBJ databases">
        <title>A chromosomal length assembly of Cordylochernes scorpioides.</title>
        <authorList>
            <person name="Zeh D."/>
            <person name="Zeh J."/>
        </authorList>
    </citation>
    <scope>NUCLEOTIDE SEQUENCE [LARGE SCALE GENOMIC DNA]</scope>
    <source>
        <strain evidence="1">IN4F17</strain>
        <tissue evidence="1">Whole Body</tissue>
    </source>
</reference>
<gene>
    <name evidence="1" type="ORF">LAZ67_3005191</name>
</gene>
<organism evidence="1 2">
    <name type="scientific">Cordylochernes scorpioides</name>
    <dbReference type="NCBI Taxonomy" id="51811"/>
    <lineage>
        <taxon>Eukaryota</taxon>
        <taxon>Metazoa</taxon>
        <taxon>Ecdysozoa</taxon>
        <taxon>Arthropoda</taxon>
        <taxon>Chelicerata</taxon>
        <taxon>Arachnida</taxon>
        <taxon>Pseudoscorpiones</taxon>
        <taxon>Cheliferoidea</taxon>
        <taxon>Chernetidae</taxon>
        <taxon>Cordylochernes</taxon>
    </lineage>
</organism>
<proteinExistence type="predicted"/>
<accession>A0ABY6KBF4</accession>
<sequence>MGRANEVSNAGADPPAWERFRARGGAGVLHEDGGVRSSTIGRWLDYREGVSESILDWLVVKSATIGHVARPPGRGDLTTRKGISVSGSVLPRLKVASGSISTPRNHQSRQPGLQTKANLLQVHNLMDIFKAIKGLKVKIRFQIKRMDKYLASVDEEIVGGDLHKLKLIYEGVSEIKTKTGILFDELFKQEEVDEEKEFEGYETIQDKMEKLELKLRRALEGMQSTADTKQTKGLETVILPKFELPHFYGDANSWFNFKQKGAKPQIFKPVSEINNTSIEQGSETINQVLLATAQIIVEGEGGTQQICRALLDSGSQPEELSGDQSPSWPLFPLRLKI</sequence>
<dbReference type="EMBL" id="CP092865">
    <property type="protein sequence ID" value="UYV65709.1"/>
    <property type="molecule type" value="Genomic_DNA"/>
</dbReference>
<evidence type="ECO:0000313" key="2">
    <source>
        <dbReference type="Proteomes" id="UP001235939"/>
    </source>
</evidence>
<keyword evidence="2" id="KW-1185">Reference proteome</keyword>
<evidence type="ECO:0000313" key="1">
    <source>
        <dbReference type="EMBL" id="UYV65709.1"/>
    </source>
</evidence>